<feature type="compositionally biased region" description="Acidic residues" evidence="1">
    <location>
        <begin position="8"/>
        <end position="17"/>
    </location>
</feature>
<keyword evidence="3" id="KW-1185">Reference proteome</keyword>
<sequence length="533" mass="56687">MSRPTNPDEIDLFEDDLYNNSSNNEESNNELEVAEDTTMAETLGFTSFGGTRPIDDHDDNKRRRFNPHLDNAVIATTNEEPQLTAYRAQAHPNKRQKLSASPRDEITYSDSDDYASTNTNTNAANNNGTPTGAPSGHPPDSHYPSQQQRPPTGPRRGNYSHRGGNRGGGNWGGGGRGGGYNSNYNSSYNNNYNNNNRNNNNSSNRGGGPVNPLWYVEYYDPASNENPWEGMEKYKRLPPVGTWLSRGRKRARDDEVKDGAEEAEGGDGDGAEGDDGAGVEGDGAGEDGVGNAEEFDAVDDVVGGQEVVEEGEGGEDAEDLVDFDDFEDNKRTAQGSARAAREASRDGSGVTTHDNPRSPQVARLGSTMSPDDQDSHRPGWRGWAQCRDRAEPSFWRGEGGEDTEKPTPPSPPPASSDSQPAQPALALSRGPGSSAADRPRSKLGSVLPSKARAPQGSGQPGGGGGGESPHMPLPLPHPPGPLSHTAGYASWLASPATPHLLQPRSSRPSRPGVCVKSDKGEEGGVLAAGQVSR</sequence>
<name>Q2GV69_CHAGB</name>
<dbReference type="GeneID" id="4394006"/>
<proteinExistence type="predicted"/>
<dbReference type="EMBL" id="CH408033">
    <property type="protein sequence ID" value="EAQ86882.1"/>
    <property type="molecule type" value="Genomic_DNA"/>
</dbReference>
<feature type="compositionally biased region" description="Gly residues" evidence="1">
    <location>
        <begin position="165"/>
        <end position="174"/>
    </location>
</feature>
<dbReference type="InParanoid" id="Q2GV69"/>
<feature type="compositionally biased region" description="Acidic residues" evidence="1">
    <location>
        <begin position="307"/>
        <end position="327"/>
    </location>
</feature>
<dbReference type="RefSeq" id="XP_001225791.1">
    <property type="nucleotide sequence ID" value="XM_001225790.1"/>
</dbReference>
<feature type="region of interest" description="Disordered" evidence="1">
    <location>
        <begin position="89"/>
        <end position="174"/>
    </location>
</feature>
<protein>
    <submittedName>
        <fullName evidence="2">Uncharacterized protein</fullName>
    </submittedName>
</protein>
<feature type="region of interest" description="Disordered" evidence="1">
    <location>
        <begin position="305"/>
        <end position="533"/>
    </location>
</feature>
<dbReference type="eggNOG" id="ENOG502TED9">
    <property type="taxonomic scope" value="Eukaryota"/>
</dbReference>
<gene>
    <name evidence="2" type="ORF">CHGG_08135</name>
</gene>
<evidence type="ECO:0000313" key="2">
    <source>
        <dbReference type="EMBL" id="EAQ86882.1"/>
    </source>
</evidence>
<evidence type="ECO:0000313" key="3">
    <source>
        <dbReference type="Proteomes" id="UP000001056"/>
    </source>
</evidence>
<evidence type="ECO:0000256" key="1">
    <source>
        <dbReference type="SAM" id="MobiDB-lite"/>
    </source>
</evidence>
<accession>Q2GV69</accession>
<feature type="compositionally biased region" description="Basic and acidic residues" evidence="1">
    <location>
        <begin position="251"/>
        <end position="260"/>
    </location>
</feature>
<feature type="compositionally biased region" description="Gly residues" evidence="1">
    <location>
        <begin position="458"/>
        <end position="467"/>
    </location>
</feature>
<dbReference type="HOGENOM" id="CLU_510895_0_0_1"/>
<dbReference type="OMA" id="YGVANCK"/>
<feature type="compositionally biased region" description="Low complexity" evidence="1">
    <location>
        <begin position="114"/>
        <end position="134"/>
    </location>
</feature>
<feature type="region of interest" description="Disordered" evidence="1">
    <location>
        <begin position="1"/>
        <end position="65"/>
    </location>
</feature>
<feature type="compositionally biased region" description="Acidic residues" evidence="1">
    <location>
        <begin position="261"/>
        <end position="277"/>
    </location>
</feature>
<reference evidence="3" key="1">
    <citation type="journal article" date="2015" name="Genome Announc.">
        <title>Draft genome sequence of the cellulolytic fungus Chaetomium globosum.</title>
        <authorList>
            <person name="Cuomo C.A."/>
            <person name="Untereiner W.A."/>
            <person name="Ma L.-J."/>
            <person name="Grabherr M."/>
            <person name="Birren B.W."/>
        </authorList>
    </citation>
    <scope>NUCLEOTIDE SEQUENCE [LARGE SCALE GENOMIC DNA]</scope>
    <source>
        <strain evidence="3">ATCC 6205 / CBS 148.51 / DSM 1962 / NBRC 6347 / NRRL 1970</strain>
    </source>
</reference>
<dbReference type="AlphaFoldDB" id="Q2GV69"/>
<dbReference type="Proteomes" id="UP000001056">
    <property type="component" value="Unassembled WGS sequence"/>
</dbReference>
<feature type="compositionally biased region" description="Low complexity" evidence="1">
    <location>
        <begin position="186"/>
        <end position="204"/>
    </location>
</feature>
<dbReference type="OrthoDB" id="5419162at2759"/>
<feature type="compositionally biased region" description="Pro residues" evidence="1">
    <location>
        <begin position="471"/>
        <end position="481"/>
    </location>
</feature>
<dbReference type="VEuPathDB" id="FungiDB:CHGG_08135"/>
<organism evidence="2 3">
    <name type="scientific">Chaetomium globosum (strain ATCC 6205 / CBS 148.51 / DSM 1962 / NBRC 6347 / NRRL 1970)</name>
    <name type="common">Soil fungus</name>
    <dbReference type="NCBI Taxonomy" id="306901"/>
    <lineage>
        <taxon>Eukaryota</taxon>
        <taxon>Fungi</taxon>
        <taxon>Dikarya</taxon>
        <taxon>Ascomycota</taxon>
        <taxon>Pezizomycotina</taxon>
        <taxon>Sordariomycetes</taxon>
        <taxon>Sordariomycetidae</taxon>
        <taxon>Sordariales</taxon>
        <taxon>Chaetomiaceae</taxon>
        <taxon>Chaetomium</taxon>
    </lineage>
</organism>
<feature type="region of interest" description="Disordered" evidence="1">
    <location>
        <begin position="186"/>
        <end position="206"/>
    </location>
</feature>
<feature type="compositionally biased region" description="Gly residues" evidence="1">
    <location>
        <begin position="278"/>
        <end position="288"/>
    </location>
</feature>
<feature type="compositionally biased region" description="Low complexity" evidence="1">
    <location>
        <begin position="415"/>
        <end position="426"/>
    </location>
</feature>
<feature type="region of interest" description="Disordered" evidence="1">
    <location>
        <begin position="246"/>
        <end position="291"/>
    </location>
</feature>